<gene>
    <name evidence="2" type="ORF">CDV26_07785</name>
</gene>
<dbReference type="InterPro" id="IPR002645">
    <property type="entry name" value="STAS_dom"/>
</dbReference>
<accession>A0ABM6M084</accession>
<name>A0ABM6M084_9GAMM</name>
<evidence type="ECO:0000313" key="2">
    <source>
        <dbReference type="EMBL" id="ASG68301.1"/>
    </source>
</evidence>
<dbReference type="Pfam" id="PF01740">
    <property type="entry name" value="STAS"/>
    <property type="match status" value="1"/>
</dbReference>
<sequence>MEITYSSNEKEQTYILTGRLDQSSYSIFENFNKNNYIQNLNVYLNLENLEYISSIGLRAFILLAKKVLSNNHKIYAKVASGSMPEKILKLSGFDKLIPLI</sequence>
<dbReference type="Gene3D" id="3.30.750.24">
    <property type="entry name" value="STAS domain"/>
    <property type="match status" value="1"/>
</dbReference>
<keyword evidence="3" id="KW-1185">Reference proteome</keyword>
<evidence type="ECO:0000313" key="3">
    <source>
        <dbReference type="Proteomes" id="UP000249910"/>
    </source>
</evidence>
<protein>
    <recommendedName>
        <fullName evidence="1">STAS domain-containing protein</fullName>
    </recommendedName>
</protein>
<evidence type="ECO:0000259" key="1">
    <source>
        <dbReference type="Pfam" id="PF01740"/>
    </source>
</evidence>
<dbReference type="CDD" id="cd07043">
    <property type="entry name" value="STAS_anti-anti-sigma_factors"/>
    <property type="match status" value="1"/>
</dbReference>
<dbReference type="RefSeq" id="WP_088772794.1">
    <property type="nucleotide sequence ID" value="NZ_AP023082.1"/>
</dbReference>
<proteinExistence type="predicted"/>
<organism evidence="2 3">
    <name type="scientific">Francisella halioticida</name>
    <dbReference type="NCBI Taxonomy" id="549298"/>
    <lineage>
        <taxon>Bacteria</taxon>
        <taxon>Pseudomonadati</taxon>
        <taxon>Pseudomonadota</taxon>
        <taxon>Gammaproteobacteria</taxon>
        <taxon>Thiotrichales</taxon>
        <taxon>Francisellaceae</taxon>
        <taxon>Francisella</taxon>
    </lineage>
</organism>
<dbReference type="SUPFAM" id="SSF52091">
    <property type="entry name" value="SpoIIaa-like"/>
    <property type="match status" value="1"/>
</dbReference>
<dbReference type="InterPro" id="IPR036513">
    <property type="entry name" value="STAS_dom_sf"/>
</dbReference>
<dbReference type="EMBL" id="CP022132">
    <property type="protein sequence ID" value="ASG68301.1"/>
    <property type="molecule type" value="Genomic_DNA"/>
</dbReference>
<dbReference type="Proteomes" id="UP000249910">
    <property type="component" value="Chromosome"/>
</dbReference>
<reference evidence="2 3" key="1">
    <citation type="submission" date="2017-06" db="EMBL/GenBank/DDBJ databases">
        <title>Complete genome of Francisella halioticida.</title>
        <authorList>
            <person name="Sjodin A."/>
        </authorList>
    </citation>
    <scope>NUCLEOTIDE SEQUENCE [LARGE SCALE GENOMIC DNA]</scope>
    <source>
        <strain evidence="2 3">DSM 23729</strain>
    </source>
</reference>
<feature type="domain" description="STAS" evidence="1">
    <location>
        <begin position="40"/>
        <end position="99"/>
    </location>
</feature>